<feature type="transmembrane region" description="Helical" evidence="9">
    <location>
        <begin position="57"/>
        <end position="81"/>
    </location>
</feature>
<evidence type="ECO:0000256" key="9">
    <source>
        <dbReference type="RuleBase" id="RU363032"/>
    </source>
</evidence>
<evidence type="ECO:0000313" key="11">
    <source>
        <dbReference type="EMBL" id="GAK52436.1"/>
    </source>
</evidence>
<dbReference type="PANTHER" id="PTHR30406">
    <property type="entry name" value="SULFATE TRANSPORT SYSTEM PERMEASE PROTEIN"/>
    <property type="match status" value="1"/>
</dbReference>
<dbReference type="Pfam" id="PF00528">
    <property type="entry name" value="BPD_transp_1"/>
    <property type="match status" value="1"/>
</dbReference>
<dbReference type="InterPro" id="IPR000515">
    <property type="entry name" value="MetI-like"/>
</dbReference>
<evidence type="ECO:0000256" key="3">
    <source>
        <dbReference type="ARBA" id="ARBA00022448"/>
    </source>
</evidence>
<evidence type="ECO:0000256" key="2">
    <source>
        <dbReference type="ARBA" id="ARBA00011779"/>
    </source>
</evidence>
<dbReference type="GO" id="GO:0015419">
    <property type="term" value="F:ABC-type sulfate transporter activity"/>
    <property type="evidence" value="ECO:0007669"/>
    <property type="project" value="InterPro"/>
</dbReference>
<dbReference type="AlphaFoldDB" id="A0A081BPX0"/>
<keyword evidence="3 9" id="KW-0813">Transport</keyword>
<evidence type="ECO:0000256" key="7">
    <source>
        <dbReference type="ARBA" id="ARBA00023136"/>
    </source>
</evidence>
<feature type="domain" description="ABC transmembrane type-1" evidence="10">
    <location>
        <begin position="55"/>
        <end position="254"/>
    </location>
</feature>
<keyword evidence="5 9" id="KW-1133">Transmembrane helix</keyword>
<dbReference type="Gene3D" id="1.10.3720.10">
    <property type="entry name" value="MetI-like"/>
    <property type="match status" value="1"/>
</dbReference>
<keyword evidence="12" id="KW-1185">Reference proteome</keyword>
<comment type="similarity">
    <text evidence="9">Belongs to the binding-protein-dependent transport system permease family.</text>
</comment>
<comment type="subcellular location">
    <subcellularLocation>
        <location evidence="9">Cell membrane</location>
        <topology evidence="9">Multi-pass membrane protein</topology>
    </subcellularLocation>
    <subcellularLocation>
        <location evidence="1">Membrane</location>
        <topology evidence="1">Multi-pass membrane protein</topology>
    </subcellularLocation>
</comment>
<feature type="transmembrane region" description="Helical" evidence="9">
    <location>
        <begin position="126"/>
        <end position="152"/>
    </location>
</feature>
<evidence type="ECO:0000259" key="10">
    <source>
        <dbReference type="PROSITE" id="PS50928"/>
    </source>
</evidence>
<keyword evidence="4 9" id="KW-0812">Transmembrane</keyword>
<evidence type="ECO:0000256" key="4">
    <source>
        <dbReference type="ARBA" id="ARBA00022692"/>
    </source>
</evidence>
<sequence>MKRWSRIAVTFIKFSIAVAFAVFILYIGLILSLLYFWDGALFIETLCSDRTLFSIKISMLTATTVTFLSLLFAVPSAYALSRLDFVGKHLIDTLLELPMVVSPAALGAMLLIFFNNPIGVWIQNSYMQFVFTISGIILAQFVTTVGIATRLVKAAMDEIPYRYEDVARSLGASPLEAFFTITLPLSKNGILAAGALTWAKAIGEFGATITIGGSMAMKTETLPVAIFMRLSSADIEGTVALIFVLTGIGLSMLSGVRLLTKLGHRYD</sequence>
<feature type="transmembrane region" description="Helical" evidence="9">
    <location>
        <begin position="12"/>
        <end position="37"/>
    </location>
</feature>
<evidence type="ECO:0000256" key="8">
    <source>
        <dbReference type="ARBA" id="ARBA00025323"/>
    </source>
</evidence>
<dbReference type="GO" id="GO:0005886">
    <property type="term" value="C:plasma membrane"/>
    <property type="evidence" value="ECO:0007669"/>
    <property type="project" value="UniProtKB-SubCell"/>
</dbReference>
<dbReference type="PANTHER" id="PTHR30406:SF8">
    <property type="entry name" value="SULFATE TRANSPORT SYSTEM PERMEASE PROTEIN CYST"/>
    <property type="match status" value="1"/>
</dbReference>
<feature type="transmembrane region" description="Helical" evidence="9">
    <location>
        <begin position="93"/>
        <end position="114"/>
    </location>
</feature>
<comment type="subunit">
    <text evidence="2">The complex is composed of two ATP-binding proteins (CysA), two transmembrane proteins (CysT and CysW) and a solute-binding protein (CysP).</text>
</comment>
<dbReference type="InterPro" id="IPR035906">
    <property type="entry name" value="MetI-like_sf"/>
</dbReference>
<dbReference type="STRING" id="1499966.U14_03687"/>
<name>A0A081BPX0_9BACT</name>
<dbReference type="PROSITE" id="PS50928">
    <property type="entry name" value="ABC_TM1"/>
    <property type="match status" value="1"/>
</dbReference>
<comment type="function">
    <text evidence="8">Part of the ABC transporter complex CysAWTP (TC 3.A.1.6.1) involved in sulfate/thiosulfate import. Probably responsible for the translocation of the substrate across the membrane.</text>
</comment>
<dbReference type="HOGENOM" id="CLU_016047_14_3_0"/>
<keyword evidence="7 9" id="KW-0472">Membrane</keyword>
<dbReference type="SUPFAM" id="SSF161098">
    <property type="entry name" value="MetI-like"/>
    <property type="match status" value="1"/>
</dbReference>
<organism evidence="11">
    <name type="scientific">Candidatus Moduliflexus flocculans</name>
    <dbReference type="NCBI Taxonomy" id="1499966"/>
    <lineage>
        <taxon>Bacteria</taxon>
        <taxon>Candidatus Moduliflexota</taxon>
        <taxon>Candidatus Moduliflexia</taxon>
        <taxon>Candidatus Moduliflexales</taxon>
        <taxon>Candidatus Moduliflexaceae</taxon>
    </lineage>
</organism>
<evidence type="ECO:0000256" key="6">
    <source>
        <dbReference type="ARBA" id="ARBA00023032"/>
    </source>
</evidence>
<evidence type="ECO:0000256" key="1">
    <source>
        <dbReference type="ARBA" id="ARBA00004141"/>
    </source>
</evidence>
<evidence type="ECO:0000313" key="12">
    <source>
        <dbReference type="Proteomes" id="UP000030700"/>
    </source>
</evidence>
<dbReference type="InterPro" id="IPR005667">
    <property type="entry name" value="Sulph_transpt2"/>
</dbReference>
<dbReference type="CDD" id="cd06261">
    <property type="entry name" value="TM_PBP2"/>
    <property type="match status" value="1"/>
</dbReference>
<gene>
    <name evidence="11" type="ORF">U14_03687</name>
</gene>
<keyword evidence="6" id="KW-0764">Sulfate transport</keyword>
<protein>
    <recommendedName>
        <fullName evidence="10">ABC transmembrane type-1 domain-containing protein</fullName>
    </recommendedName>
</protein>
<feature type="transmembrane region" description="Helical" evidence="9">
    <location>
        <begin position="238"/>
        <end position="259"/>
    </location>
</feature>
<dbReference type="Proteomes" id="UP000030700">
    <property type="component" value="Unassembled WGS sequence"/>
</dbReference>
<proteinExistence type="inferred from homology"/>
<dbReference type="EMBL" id="DF820458">
    <property type="protein sequence ID" value="GAK52436.1"/>
    <property type="molecule type" value="Genomic_DNA"/>
</dbReference>
<evidence type="ECO:0000256" key="5">
    <source>
        <dbReference type="ARBA" id="ARBA00022989"/>
    </source>
</evidence>
<reference evidence="11" key="1">
    <citation type="journal article" date="2015" name="PeerJ">
        <title>First genomic representation of candidate bacterial phylum KSB3 points to enhanced environmental sensing as a trigger of wastewater bulking.</title>
        <authorList>
            <person name="Sekiguchi Y."/>
            <person name="Ohashi A."/>
            <person name="Parks D.H."/>
            <person name="Yamauchi T."/>
            <person name="Tyson G.W."/>
            <person name="Hugenholtz P."/>
        </authorList>
    </citation>
    <scope>NUCLEOTIDE SEQUENCE [LARGE SCALE GENOMIC DNA]</scope>
</reference>
<accession>A0A081BPX0</accession>